<name>A0A835TMG5_CHLIN</name>
<dbReference type="Gene3D" id="3.30.200.20">
    <property type="entry name" value="Phosphorylase Kinase, domain 1"/>
    <property type="match status" value="1"/>
</dbReference>
<dbReference type="InterPro" id="IPR051681">
    <property type="entry name" value="Ser/Thr_Kinases-Pseudokinases"/>
</dbReference>
<feature type="region of interest" description="Disordered" evidence="1">
    <location>
        <begin position="560"/>
        <end position="684"/>
    </location>
</feature>
<dbReference type="PROSITE" id="PS50011">
    <property type="entry name" value="PROTEIN_KINASE_DOM"/>
    <property type="match status" value="1"/>
</dbReference>
<reference evidence="4" key="1">
    <citation type="journal article" date="2020" name="bioRxiv">
        <title>Comparative genomics of Chlamydomonas.</title>
        <authorList>
            <person name="Craig R.J."/>
            <person name="Hasan A.R."/>
            <person name="Ness R.W."/>
            <person name="Keightley P.D."/>
        </authorList>
    </citation>
    <scope>NUCLEOTIDE SEQUENCE</scope>
    <source>
        <strain evidence="4">SAG 7.73</strain>
    </source>
</reference>
<dbReference type="AlphaFoldDB" id="A0A835TMG5"/>
<feature type="compositionally biased region" description="Polar residues" evidence="1">
    <location>
        <begin position="355"/>
        <end position="368"/>
    </location>
</feature>
<dbReference type="PROSITE" id="PS00108">
    <property type="entry name" value="PROTEIN_KINASE_ST"/>
    <property type="match status" value="1"/>
</dbReference>
<accession>A0A835TMG5</accession>
<evidence type="ECO:0000259" key="3">
    <source>
        <dbReference type="PROSITE" id="PS50011"/>
    </source>
</evidence>
<dbReference type="GO" id="GO:0004674">
    <property type="term" value="F:protein serine/threonine kinase activity"/>
    <property type="evidence" value="ECO:0007669"/>
    <property type="project" value="TreeGrafter"/>
</dbReference>
<feature type="compositionally biased region" description="Low complexity" evidence="1">
    <location>
        <begin position="638"/>
        <end position="650"/>
    </location>
</feature>
<keyword evidence="2" id="KW-0472">Membrane</keyword>
<gene>
    <name evidence="4" type="ORF">HXX76_003078</name>
</gene>
<organism evidence="4 5">
    <name type="scientific">Chlamydomonas incerta</name>
    <dbReference type="NCBI Taxonomy" id="51695"/>
    <lineage>
        <taxon>Eukaryota</taxon>
        <taxon>Viridiplantae</taxon>
        <taxon>Chlorophyta</taxon>
        <taxon>core chlorophytes</taxon>
        <taxon>Chlorophyceae</taxon>
        <taxon>CS clade</taxon>
        <taxon>Chlamydomonadales</taxon>
        <taxon>Chlamydomonadaceae</taxon>
        <taxon>Chlamydomonas</taxon>
    </lineage>
</organism>
<feature type="transmembrane region" description="Helical" evidence="2">
    <location>
        <begin position="255"/>
        <end position="279"/>
    </location>
</feature>
<keyword evidence="2" id="KW-1133">Transmembrane helix</keyword>
<keyword evidence="5" id="KW-1185">Reference proteome</keyword>
<dbReference type="EMBL" id="JAEHOC010000005">
    <property type="protein sequence ID" value="KAG2441456.1"/>
    <property type="molecule type" value="Genomic_DNA"/>
</dbReference>
<dbReference type="OrthoDB" id="541276at2759"/>
<dbReference type="PANTHER" id="PTHR44329:SF214">
    <property type="entry name" value="PROTEIN KINASE DOMAIN-CONTAINING PROTEIN"/>
    <property type="match status" value="1"/>
</dbReference>
<evidence type="ECO:0000256" key="1">
    <source>
        <dbReference type="SAM" id="MobiDB-lite"/>
    </source>
</evidence>
<feature type="domain" description="Protein kinase" evidence="3">
    <location>
        <begin position="791"/>
        <end position="1066"/>
    </location>
</feature>
<dbReference type="GO" id="GO:0005524">
    <property type="term" value="F:ATP binding"/>
    <property type="evidence" value="ECO:0007669"/>
    <property type="project" value="InterPro"/>
</dbReference>
<dbReference type="InterPro" id="IPR000719">
    <property type="entry name" value="Prot_kinase_dom"/>
</dbReference>
<feature type="region of interest" description="Disordered" evidence="1">
    <location>
        <begin position="352"/>
        <end position="374"/>
    </location>
</feature>
<evidence type="ECO:0000313" key="5">
    <source>
        <dbReference type="Proteomes" id="UP000650467"/>
    </source>
</evidence>
<proteinExistence type="predicted"/>
<keyword evidence="2" id="KW-0812">Transmembrane</keyword>
<feature type="compositionally biased region" description="Low complexity" evidence="1">
    <location>
        <begin position="668"/>
        <end position="679"/>
    </location>
</feature>
<dbReference type="PANTHER" id="PTHR44329">
    <property type="entry name" value="SERINE/THREONINE-PROTEIN KINASE TNNI3K-RELATED"/>
    <property type="match status" value="1"/>
</dbReference>
<protein>
    <recommendedName>
        <fullName evidence="3">Protein kinase domain-containing protein</fullName>
    </recommendedName>
</protein>
<sequence length="1081" mass="110182">MASLFADADFEPGTAVPFVLGRNISVTSSPALPDIATIRLYAGKKLKLGGNASAPVWLSFTRVALHTPQKDNLARAPHLYILERSEPRTGATLVTQDVVLYAETCNPISYRGPNMASLVATVVAAQAAGKLPAYPTPDIILAVNQTGCVNTSLSHPTVPILSRCWPNDIIGYTLPVVGQELNAAGVPEPTYYVWSIRHLFAPCMRQADEACVAQYGPIGCNAYAINNVTPLPIAAMELDNSTAGASGSGGNSSTVGIIVGCVVGGVAFALLAAAALVAVRVARRRRRESLYSTQGSSEHEECLTSGGSAGEHAGCGDQHTGHLAAAAAAADGSSKRPEHPCAAGNGFGAGKDCESSGSVQHSRKSVQWSGELPSADGIGREVQQQQQQQQQQLGTAEVQSGSVVEQAAADRRQQQQQVQDQQLLRARSAAEGVIAVCGSPNNNGRVCVSLASAGVLADLRRGGSALFGKLPPFGADPAGALQERHMPIIPASPYRADVNFNINLGSASGGAAGGAGSASGAVEAGPGGLCDTGSATLAGSAAPPGAWRYNSMGSVAGSTAAGGGLGSSMQPHLQHGHRNPQQQQQQQQIAALQAIKHQNARRAPPASPAGAGSGSGEAKPARPSPVSPAPAAPPAPPAGASAAGLAAQGPEVPVGPRQQPLLPPLPEELPSCEPQSSSSATPQFASAVSTITRVIVPPGAAQSIGDAAAAAGSSAVGGGAGSVWGGYRAAAHAEAAAAAAAAMAAGGAGGASFMGAATYVSEDGSAANRNPPTSPTPSTASSCNAAADALELLPVVRGRGAFGRVVEGIYRGERVAVKMLLGPGDGAATGAQGLQDALRQEVEVLGRCSHPNVVKLLAACLDPRQPCLVMELCDTSLEALIFKRGGPGAGPAPAPAQMPLATVLTIAIDICNALSYLHPTIIHRDLKPANVLINGAGSGAPVAKLTDFGLSRLRAMTLPTMDPEAGTAAYMAPECFDVTNRFVTHHADLYSLGVIIWAMLTGAEPWSAYSVVVVAFRVCAKGERLPLACLPDARCPVKLKKLIIDLWDADPRRRPAAEEVAKELILMRKQLLAVEGRGSKD</sequence>
<comment type="caution">
    <text evidence="4">The sequence shown here is derived from an EMBL/GenBank/DDBJ whole genome shotgun (WGS) entry which is preliminary data.</text>
</comment>
<dbReference type="Gene3D" id="1.10.510.10">
    <property type="entry name" value="Transferase(Phosphotransferase) domain 1"/>
    <property type="match status" value="1"/>
</dbReference>
<dbReference type="InterPro" id="IPR008271">
    <property type="entry name" value="Ser/Thr_kinase_AS"/>
</dbReference>
<feature type="compositionally biased region" description="Pro residues" evidence="1">
    <location>
        <begin position="622"/>
        <end position="637"/>
    </location>
</feature>
<dbReference type="SMART" id="SM00220">
    <property type="entry name" value="S_TKc"/>
    <property type="match status" value="1"/>
</dbReference>
<evidence type="ECO:0000256" key="2">
    <source>
        <dbReference type="SAM" id="Phobius"/>
    </source>
</evidence>
<dbReference type="Proteomes" id="UP000650467">
    <property type="component" value="Unassembled WGS sequence"/>
</dbReference>
<dbReference type="Pfam" id="PF00069">
    <property type="entry name" value="Pkinase"/>
    <property type="match status" value="1"/>
</dbReference>
<dbReference type="InterPro" id="IPR011009">
    <property type="entry name" value="Kinase-like_dom_sf"/>
</dbReference>
<dbReference type="SUPFAM" id="SSF56112">
    <property type="entry name" value="Protein kinase-like (PK-like)"/>
    <property type="match status" value="1"/>
</dbReference>
<evidence type="ECO:0000313" key="4">
    <source>
        <dbReference type="EMBL" id="KAG2441456.1"/>
    </source>
</evidence>